<protein>
    <submittedName>
        <fullName evidence="2">Uncharacterized protein</fullName>
    </submittedName>
</protein>
<dbReference type="EMBL" id="CAIX01000127">
    <property type="protein sequence ID" value="CCI46452.1"/>
    <property type="molecule type" value="Genomic_DNA"/>
</dbReference>
<dbReference type="InParanoid" id="A0A024GIX8"/>
<proteinExistence type="predicted"/>
<dbReference type="AlphaFoldDB" id="A0A024GIX8"/>
<gene>
    <name evidence="2" type="ORF">BN9_073810</name>
</gene>
<comment type="caution">
    <text evidence="2">The sequence shown here is derived from an EMBL/GenBank/DDBJ whole genome shotgun (WGS) entry which is preliminary data.</text>
</comment>
<name>A0A024GIX8_9STRA</name>
<feature type="compositionally biased region" description="Basic and acidic residues" evidence="1">
    <location>
        <begin position="108"/>
        <end position="129"/>
    </location>
</feature>
<evidence type="ECO:0000313" key="2">
    <source>
        <dbReference type="EMBL" id="CCI46452.1"/>
    </source>
</evidence>
<feature type="region of interest" description="Disordered" evidence="1">
    <location>
        <begin position="182"/>
        <end position="230"/>
    </location>
</feature>
<reference evidence="2 3" key="1">
    <citation type="submission" date="2012-05" db="EMBL/GenBank/DDBJ databases">
        <title>Recombination and specialization in a pathogen metapopulation.</title>
        <authorList>
            <person name="Gardiner A."/>
            <person name="Kemen E."/>
            <person name="Schultz-Larsen T."/>
            <person name="MacLean D."/>
            <person name="Van Oosterhout C."/>
            <person name="Jones J.D.G."/>
        </authorList>
    </citation>
    <scope>NUCLEOTIDE SEQUENCE [LARGE SCALE GENOMIC DNA]</scope>
    <source>
        <strain evidence="2 3">Ac Nc2</strain>
    </source>
</reference>
<feature type="compositionally biased region" description="Basic and acidic residues" evidence="1">
    <location>
        <begin position="191"/>
        <end position="211"/>
    </location>
</feature>
<accession>A0A024GIX8</accession>
<evidence type="ECO:0000256" key="1">
    <source>
        <dbReference type="SAM" id="MobiDB-lite"/>
    </source>
</evidence>
<keyword evidence="3" id="KW-1185">Reference proteome</keyword>
<feature type="compositionally biased region" description="Acidic residues" evidence="1">
    <location>
        <begin position="220"/>
        <end position="230"/>
    </location>
</feature>
<evidence type="ECO:0000313" key="3">
    <source>
        <dbReference type="Proteomes" id="UP000053237"/>
    </source>
</evidence>
<organism evidence="2 3">
    <name type="scientific">Albugo candida</name>
    <dbReference type="NCBI Taxonomy" id="65357"/>
    <lineage>
        <taxon>Eukaryota</taxon>
        <taxon>Sar</taxon>
        <taxon>Stramenopiles</taxon>
        <taxon>Oomycota</taxon>
        <taxon>Peronosporomycetes</taxon>
        <taxon>Albuginales</taxon>
        <taxon>Albuginaceae</taxon>
        <taxon>Albugo</taxon>
    </lineage>
</organism>
<sequence length="230" mass="25574">MHENELIANPREQSHHNSDLHKTYRSVPSMHTAWPHTINDAAGSSHSVPRSVPNHIENLMDAKTQSNGRLTHPLPESTLLAVDANVHHPVDVNIIQPPHMSNIPSNSESRRHEESDKNEKDGSENHEKPPYWAIQLAINTLRYGFSNGQMHYVMSPHPVAPDTSEDIIENGIQDTEARTNLIQGDASGSDGSKKEKAFTDDSKTDKPDGESGKNQTMVEFLDDEGAEERV</sequence>
<dbReference type="Proteomes" id="UP000053237">
    <property type="component" value="Unassembled WGS sequence"/>
</dbReference>
<feature type="region of interest" description="Disordered" evidence="1">
    <location>
        <begin position="91"/>
        <end position="129"/>
    </location>
</feature>